<dbReference type="RefSeq" id="WP_184001051.1">
    <property type="nucleotide sequence ID" value="NZ_BAABIF010000004.1"/>
</dbReference>
<dbReference type="InterPro" id="IPR011990">
    <property type="entry name" value="TPR-like_helical_dom_sf"/>
</dbReference>
<dbReference type="Gene3D" id="1.25.40.10">
    <property type="entry name" value="Tetratricopeptide repeat domain"/>
    <property type="match status" value="1"/>
</dbReference>
<evidence type="ECO:0000313" key="2">
    <source>
        <dbReference type="EMBL" id="MBB5717255.1"/>
    </source>
</evidence>
<dbReference type="Gene3D" id="3.30.2420.10">
    <property type="entry name" value="TonB"/>
    <property type="match status" value="1"/>
</dbReference>
<protein>
    <submittedName>
        <fullName evidence="2">Tetratricopeptide (TPR) repeat protein</fullName>
    </submittedName>
</protein>
<dbReference type="EMBL" id="JACIJI010000001">
    <property type="protein sequence ID" value="MBB5717255.1"/>
    <property type="molecule type" value="Genomic_DNA"/>
</dbReference>
<feature type="domain" description="TonB C-terminal" evidence="1">
    <location>
        <begin position="534"/>
        <end position="625"/>
    </location>
</feature>
<reference evidence="2 3" key="1">
    <citation type="submission" date="2020-08" db="EMBL/GenBank/DDBJ databases">
        <title>Genomic Encyclopedia of Type Strains, Phase IV (KMG-IV): sequencing the most valuable type-strain genomes for metagenomic binning, comparative biology and taxonomic classification.</title>
        <authorList>
            <person name="Goeker M."/>
        </authorList>
    </citation>
    <scope>NUCLEOTIDE SEQUENCE [LARGE SCALE GENOMIC DNA]</scope>
    <source>
        <strain evidence="2 3">DSM 27203</strain>
    </source>
</reference>
<proteinExistence type="predicted"/>
<dbReference type="SUPFAM" id="SSF74653">
    <property type="entry name" value="TolA/TonB C-terminal domain"/>
    <property type="match status" value="1"/>
</dbReference>
<dbReference type="PROSITE" id="PS52015">
    <property type="entry name" value="TONB_CTD"/>
    <property type="match status" value="1"/>
</dbReference>
<sequence>MQQIFDAASKAAAAGDCAKAITLFSSIENSSAVQKNTIARAAIGLRKGGCLIRRGDLQQGRDMIEAAIPVLSDKPNFKFDVADAYLALGKAAYYTLNFDAAKRALRKTRALLGDTPTLDTMIWSARATMFDKGDDAINFAARALAIAKAQGVTNKDVFASLQTLHARALLNQGQADAAYKELKKALDAQGGLGLRVNVADIVTRSDLALAALLDDKAEDARKFLAYTGAGRLEHSPFDTARVVDSPACGGENGLSPDDSAVIQFSIGNDGTVGFAQPIYSSRHGNAAAVFAKAVSDWSWQPKTINKIPPVLRAAMRVEIRCTMSIKRPNIYSIFQDALSEWLAGKGVKPLDSQEKTLTIPALKAKLASREKDSNPLAPVPVLLALADHPYLDYAPSKVYFDRARALVEAAKPNLLTQLYFSTSHHDMKEHISGKDYRRALRALLDHPNVQANAKASAALELMIARPYWHAKAPDDQVALLNQVVNDPRLDKRDPLRVNALVQLANAQADNGNLKAAQASYQQTGLSAQQCALMATPPTLRHSSYGANDYPTSAQKWGFAGWVMTEFNITADGHTAEQRALISYPPFVFDNAATGIVKRSLYTESYRPDGNLGCGGERQSVHFQNG</sequence>
<dbReference type="Proteomes" id="UP000554342">
    <property type="component" value="Unassembled WGS sequence"/>
</dbReference>
<evidence type="ECO:0000313" key="3">
    <source>
        <dbReference type="Proteomes" id="UP000554342"/>
    </source>
</evidence>
<name>A0A840YUQ2_9SPHN</name>
<accession>A0A840YUQ2</accession>
<gene>
    <name evidence="2" type="ORF">FHR23_000162</name>
</gene>
<dbReference type="GO" id="GO:0055085">
    <property type="term" value="P:transmembrane transport"/>
    <property type="evidence" value="ECO:0007669"/>
    <property type="project" value="InterPro"/>
</dbReference>
<dbReference type="Pfam" id="PF03544">
    <property type="entry name" value="TonB_C"/>
    <property type="match status" value="1"/>
</dbReference>
<organism evidence="2 3">
    <name type="scientific">Stakelama sediminis</name>
    <dbReference type="NCBI Taxonomy" id="463200"/>
    <lineage>
        <taxon>Bacteria</taxon>
        <taxon>Pseudomonadati</taxon>
        <taxon>Pseudomonadota</taxon>
        <taxon>Alphaproteobacteria</taxon>
        <taxon>Sphingomonadales</taxon>
        <taxon>Sphingomonadaceae</taxon>
        <taxon>Stakelama</taxon>
    </lineage>
</organism>
<dbReference type="SUPFAM" id="SSF48452">
    <property type="entry name" value="TPR-like"/>
    <property type="match status" value="1"/>
</dbReference>
<keyword evidence="3" id="KW-1185">Reference proteome</keyword>
<dbReference type="InterPro" id="IPR037682">
    <property type="entry name" value="TonB_C"/>
</dbReference>
<comment type="caution">
    <text evidence="2">The sequence shown here is derived from an EMBL/GenBank/DDBJ whole genome shotgun (WGS) entry which is preliminary data.</text>
</comment>
<evidence type="ECO:0000259" key="1">
    <source>
        <dbReference type="PROSITE" id="PS52015"/>
    </source>
</evidence>
<dbReference type="AlphaFoldDB" id="A0A840YUQ2"/>